<dbReference type="PANTHER" id="PTHR31305:SF2">
    <property type="entry name" value="SNARE-ASSOCIATED PROTEIN SNAPIN"/>
    <property type="match status" value="1"/>
</dbReference>
<feature type="region of interest" description="Disordered" evidence="1">
    <location>
        <begin position="1"/>
        <end position="60"/>
    </location>
</feature>
<dbReference type="Proteomes" id="UP001174677">
    <property type="component" value="Chromosome 13"/>
</dbReference>
<reference evidence="2" key="1">
    <citation type="journal article" date="2023" name="Plant Biotechnol. J.">
        <title>Chromosome-level wild Hevea brasiliensis genome provides new tools for genomic-assisted breeding and valuable loci to elevate rubber yield.</title>
        <authorList>
            <person name="Cheng H."/>
            <person name="Song X."/>
            <person name="Hu Y."/>
            <person name="Wu T."/>
            <person name="Yang Q."/>
            <person name="An Z."/>
            <person name="Feng S."/>
            <person name="Deng Z."/>
            <person name="Wu W."/>
            <person name="Zeng X."/>
            <person name="Tu M."/>
            <person name="Wang X."/>
            <person name="Huang H."/>
        </authorList>
    </citation>
    <scope>NUCLEOTIDE SEQUENCE</scope>
    <source>
        <strain evidence="2">MT/VB/25A 57/8</strain>
    </source>
</reference>
<dbReference type="EMBL" id="JARPOI010000013">
    <property type="protein sequence ID" value="KAJ9164421.1"/>
    <property type="molecule type" value="Genomic_DNA"/>
</dbReference>
<comment type="caution">
    <text evidence="2">The sequence shown here is derived from an EMBL/GenBank/DDBJ whole genome shotgun (WGS) entry which is preliminary data.</text>
</comment>
<gene>
    <name evidence="2" type="ORF">P3X46_023998</name>
</gene>
<name>A0ABQ9LCP4_HEVBR</name>
<sequence>MEAPKDGCNPSDESSLAVSVQIEPPVSSNGNNNPSESNPQEHQSEPNTDNENNKSSDALAKGLSMMLASIRDFDSKAQDTLKSQDNLNCAIDSLTRGYHAI</sequence>
<evidence type="ECO:0000313" key="2">
    <source>
        <dbReference type="EMBL" id="KAJ9164421.1"/>
    </source>
</evidence>
<protein>
    <submittedName>
        <fullName evidence="2">Uncharacterized protein</fullName>
    </submittedName>
</protein>
<feature type="compositionally biased region" description="Polar residues" evidence="1">
    <location>
        <begin position="45"/>
        <end position="56"/>
    </location>
</feature>
<dbReference type="InterPro" id="IPR017246">
    <property type="entry name" value="Snapin"/>
</dbReference>
<evidence type="ECO:0000256" key="1">
    <source>
        <dbReference type="SAM" id="MobiDB-lite"/>
    </source>
</evidence>
<dbReference type="PANTHER" id="PTHR31305">
    <property type="entry name" value="SNARE-ASSOCIATED PROTEIN SNAPIN"/>
    <property type="match status" value="1"/>
</dbReference>
<organism evidence="2 3">
    <name type="scientific">Hevea brasiliensis</name>
    <name type="common">Para rubber tree</name>
    <name type="synonym">Siphonia brasiliensis</name>
    <dbReference type="NCBI Taxonomy" id="3981"/>
    <lineage>
        <taxon>Eukaryota</taxon>
        <taxon>Viridiplantae</taxon>
        <taxon>Streptophyta</taxon>
        <taxon>Embryophyta</taxon>
        <taxon>Tracheophyta</taxon>
        <taxon>Spermatophyta</taxon>
        <taxon>Magnoliopsida</taxon>
        <taxon>eudicotyledons</taxon>
        <taxon>Gunneridae</taxon>
        <taxon>Pentapetalae</taxon>
        <taxon>rosids</taxon>
        <taxon>fabids</taxon>
        <taxon>Malpighiales</taxon>
        <taxon>Euphorbiaceae</taxon>
        <taxon>Crotonoideae</taxon>
        <taxon>Micrandreae</taxon>
        <taxon>Hevea</taxon>
    </lineage>
</organism>
<proteinExistence type="predicted"/>
<accession>A0ABQ9LCP4</accession>
<keyword evidence="3" id="KW-1185">Reference proteome</keyword>
<feature type="compositionally biased region" description="Low complexity" evidence="1">
    <location>
        <begin position="24"/>
        <end position="38"/>
    </location>
</feature>
<evidence type="ECO:0000313" key="3">
    <source>
        <dbReference type="Proteomes" id="UP001174677"/>
    </source>
</evidence>